<protein>
    <submittedName>
        <fullName evidence="4">Putative secreted protein (Por secretion system target)</fullName>
    </submittedName>
</protein>
<name>A0A2V4XKS9_9FLAO</name>
<reference evidence="4 5" key="1">
    <citation type="submission" date="2018-06" db="EMBL/GenBank/DDBJ databases">
        <title>Genomic Encyclopedia of Type Strains, Phase III (KMG-III): the genomes of soil and plant-associated and newly described type strains.</title>
        <authorList>
            <person name="Whitman W."/>
        </authorList>
    </citation>
    <scope>NUCLEOTIDE SEQUENCE [LARGE SCALE GENOMIC DNA]</scope>
    <source>
        <strain evidence="4 5">CECT 7945</strain>
    </source>
</reference>
<dbReference type="Gene3D" id="3.40.50.1820">
    <property type="entry name" value="alpha/beta hydrolase"/>
    <property type="match status" value="1"/>
</dbReference>
<dbReference type="SUPFAM" id="SSF53474">
    <property type="entry name" value="alpha/beta-Hydrolases"/>
    <property type="match status" value="1"/>
</dbReference>
<dbReference type="OrthoDB" id="4535652at2"/>
<sequence length="568" mass="61618">MKHFYTFALLCLPFIISAQTAITSSITPDLAAYGETTNFPGQGEYEIYLSADGILDKPIVVVDPFDPGDTLNIAALYNLFNFTNSSGDQNLIDLIRAEGFDVIFLNFPNYTRAEDNAIIDGGTDYLERNAMVLVELINTINAEKASNNAEQNVIIGPSAGGLIARYALNYMENESLDADTRLYISFDSPHFGANIPIGLQHQLNFLANNSLSPVTELAPLIDGTIKSPAARQMLIDHFEAHLSGADLYSFDSDITQPTPHPYRNIFEASLNSLTPTGFPENVRNVAIINGSAIGSSYTAADGVTPVTNGFTMVDLTLPMEVPIVGAIDIEIEINMTPSAGTPQQVSRFFAPLFPPFIPNVESIANSGTSFYDGVDAAPGGLIDFSALMDQSGTGGDMASDFIDGLQIDKFSFIPSISALALDTTDESTGNERNWFHDIEIDGSGHAINSPFDNTFTPIDNQPHLYLSDANVAFALNEILNAPLSTTNSEFLSMQLENNPVKNELVILNTENIKAKINIMDLTGKTVYQLNSNLNNRTSIPINLSSGFYILKVVSDTNATFTTKFMVNN</sequence>
<keyword evidence="1 2" id="KW-0732">Signal</keyword>
<feature type="domain" description="Secretion system C-terminal sorting" evidence="3">
    <location>
        <begin position="498"/>
        <end position="566"/>
    </location>
</feature>
<dbReference type="InterPro" id="IPR026444">
    <property type="entry name" value="Secre_tail"/>
</dbReference>
<dbReference type="Proteomes" id="UP000248054">
    <property type="component" value="Unassembled WGS sequence"/>
</dbReference>
<dbReference type="NCBIfam" id="TIGR04183">
    <property type="entry name" value="Por_Secre_tail"/>
    <property type="match status" value="1"/>
</dbReference>
<proteinExistence type="predicted"/>
<feature type="chain" id="PRO_5015929853" evidence="2">
    <location>
        <begin position="21"/>
        <end position="568"/>
    </location>
</feature>
<feature type="signal peptide" evidence="2">
    <location>
        <begin position="1"/>
        <end position="20"/>
    </location>
</feature>
<organism evidence="4 5">
    <name type="scientific">Winogradskyella epiphytica</name>
    <dbReference type="NCBI Taxonomy" id="262005"/>
    <lineage>
        <taxon>Bacteria</taxon>
        <taxon>Pseudomonadati</taxon>
        <taxon>Bacteroidota</taxon>
        <taxon>Flavobacteriia</taxon>
        <taxon>Flavobacteriales</taxon>
        <taxon>Flavobacteriaceae</taxon>
        <taxon>Winogradskyella</taxon>
    </lineage>
</organism>
<dbReference type="InterPro" id="IPR029058">
    <property type="entry name" value="AB_hydrolase_fold"/>
</dbReference>
<dbReference type="RefSeq" id="WP_110473679.1">
    <property type="nucleotide sequence ID" value="NZ_BMWQ01000008.1"/>
</dbReference>
<accession>A0A2V4XKS9</accession>
<evidence type="ECO:0000259" key="3">
    <source>
        <dbReference type="Pfam" id="PF18962"/>
    </source>
</evidence>
<evidence type="ECO:0000256" key="2">
    <source>
        <dbReference type="SAM" id="SignalP"/>
    </source>
</evidence>
<dbReference type="EMBL" id="QJTD01000001">
    <property type="protein sequence ID" value="PYE82669.1"/>
    <property type="molecule type" value="Genomic_DNA"/>
</dbReference>
<evidence type="ECO:0000313" key="5">
    <source>
        <dbReference type="Proteomes" id="UP000248054"/>
    </source>
</evidence>
<evidence type="ECO:0000256" key="1">
    <source>
        <dbReference type="ARBA" id="ARBA00022729"/>
    </source>
</evidence>
<evidence type="ECO:0000313" key="4">
    <source>
        <dbReference type="EMBL" id="PYE82669.1"/>
    </source>
</evidence>
<dbReference type="AlphaFoldDB" id="A0A2V4XKS9"/>
<comment type="caution">
    <text evidence="4">The sequence shown here is derived from an EMBL/GenBank/DDBJ whole genome shotgun (WGS) entry which is preliminary data.</text>
</comment>
<gene>
    <name evidence="4" type="ORF">DFQ11_10194</name>
</gene>
<dbReference type="Pfam" id="PF18962">
    <property type="entry name" value="Por_Secre_tail"/>
    <property type="match status" value="1"/>
</dbReference>
<keyword evidence="5" id="KW-1185">Reference proteome</keyword>